<dbReference type="HOGENOM" id="CLU_558996_0_0_1"/>
<proteinExistence type="predicted"/>
<feature type="compositionally biased region" description="Basic and acidic residues" evidence="1">
    <location>
        <begin position="1"/>
        <end position="18"/>
    </location>
</feature>
<sequence length="488" mass="55097">MSEKVAEAPDGGDERESWYDVETGKCLGPEGGPPFRISGPKPAAIILNGVRWIFPEGQGGVLGENQKLTEKKLQEILRLNEPFWDADGEVVGSQYGEGRGGEGAREGGNEDVSWEDAMYPNEDDDWVWERALGLSNAFIDPDLLAISSCGERPVKPQPQPQHAENEPLLWPPKLSIQRAAVRAELMPLIEEALNGHGSSNILTKEDIFNILYSSYGVPCRGMHEIHEDDIPALPIRDWEFLMNQTSLLESDLYASSEGEGEFYEGEEGFFDADETEDAQSETEMAEHSQGQPSDEGVSDMYHFGTKKRTYDADFQDDNEQEEQGRVEDEDEDEDEDVDRPVKRIRLRVSDQPSAEEFLMLYRRPNSAGHITQQQLSANSLRSLLLVSQEIYNQLEDHIDNAFAQDFQLTQYKIVRSDSKRRFCLRLSKTLDTTLSDEIKNALTSNGNRDVKMWVLFVLASRFIPKWRTIQATNLQKFNASTTTETDGT</sequence>
<feature type="compositionally biased region" description="Acidic residues" evidence="1">
    <location>
        <begin position="313"/>
        <end position="337"/>
    </location>
</feature>
<evidence type="ECO:0000313" key="2">
    <source>
        <dbReference type="EMBL" id="EPS43593.1"/>
    </source>
</evidence>
<feature type="region of interest" description="Disordered" evidence="1">
    <location>
        <begin position="1"/>
        <end position="35"/>
    </location>
</feature>
<gene>
    <name evidence="2" type="ORF">H072_2411</name>
</gene>
<reference evidence="2 3" key="1">
    <citation type="journal article" date="2013" name="PLoS Genet.">
        <title>Genomic mechanisms accounting for the adaptation to parasitism in nematode-trapping fungi.</title>
        <authorList>
            <person name="Meerupati T."/>
            <person name="Andersson K.M."/>
            <person name="Friman E."/>
            <person name="Kumar D."/>
            <person name="Tunlid A."/>
            <person name="Ahren D."/>
        </authorList>
    </citation>
    <scope>NUCLEOTIDE SEQUENCE [LARGE SCALE GENOMIC DNA]</scope>
    <source>
        <strain evidence="2 3">CBS 200.50</strain>
    </source>
</reference>
<name>S8BVS5_DACHA</name>
<comment type="caution">
    <text evidence="2">The sequence shown here is derived from an EMBL/GenBank/DDBJ whole genome shotgun (WGS) entry which is preliminary data.</text>
</comment>
<accession>S8BVS5</accession>
<protein>
    <submittedName>
        <fullName evidence="2">Uncharacterized protein</fullName>
    </submittedName>
</protein>
<organism evidence="2 3">
    <name type="scientific">Dactylellina haptotyla (strain CBS 200.50)</name>
    <name type="common">Nematode-trapping fungus</name>
    <name type="synonym">Monacrosporium haptotylum</name>
    <dbReference type="NCBI Taxonomy" id="1284197"/>
    <lineage>
        <taxon>Eukaryota</taxon>
        <taxon>Fungi</taxon>
        <taxon>Dikarya</taxon>
        <taxon>Ascomycota</taxon>
        <taxon>Pezizomycotina</taxon>
        <taxon>Orbiliomycetes</taxon>
        <taxon>Orbiliales</taxon>
        <taxon>Orbiliaceae</taxon>
        <taxon>Dactylellina</taxon>
    </lineage>
</organism>
<dbReference type="EMBL" id="AQGS01000071">
    <property type="protein sequence ID" value="EPS43593.1"/>
    <property type="molecule type" value="Genomic_DNA"/>
</dbReference>
<dbReference type="Proteomes" id="UP000015100">
    <property type="component" value="Unassembled WGS sequence"/>
</dbReference>
<evidence type="ECO:0000313" key="3">
    <source>
        <dbReference type="Proteomes" id="UP000015100"/>
    </source>
</evidence>
<keyword evidence="3" id="KW-1185">Reference proteome</keyword>
<evidence type="ECO:0000256" key="1">
    <source>
        <dbReference type="SAM" id="MobiDB-lite"/>
    </source>
</evidence>
<reference evidence="3" key="2">
    <citation type="submission" date="2013-04" db="EMBL/GenBank/DDBJ databases">
        <title>Genomic mechanisms accounting for the adaptation to parasitism in nematode-trapping fungi.</title>
        <authorList>
            <person name="Ahren D.G."/>
        </authorList>
    </citation>
    <scope>NUCLEOTIDE SEQUENCE [LARGE SCALE GENOMIC DNA]</scope>
    <source>
        <strain evidence="3">CBS 200.50</strain>
    </source>
</reference>
<feature type="region of interest" description="Disordered" evidence="1">
    <location>
        <begin position="274"/>
        <end position="339"/>
    </location>
</feature>
<dbReference type="AlphaFoldDB" id="S8BVS5"/>